<evidence type="ECO:0000313" key="9">
    <source>
        <dbReference type="EMBL" id="QJI02551.1"/>
    </source>
</evidence>
<protein>
    <submittedName>
        <fullName evidence="7">Putative transposase</fullName>
    </submittedName>
</protein>
<name>A0A6H2A0E0_9ZZZZ</name>
<keyword evidence="3" id="KW-0238">DNA-binding</keyword>
<dbReference type="Pfam" id="PF01385">
    <property type="entry name" value="OrfB_IS605"/>
    <property type="match status" value="1"/>
</dbReference>
<evidence type="ECO:0000256" key="4">
    <source>
        <dbReference type="ARBA" id="ARBA00023172"/>
    </source>
</evidence>
<keyword evidence="2" id="KW-0815">Transposition</keyword>
<dbReference type="EMBL" id="MT143734">
    <property type="protein sequence ID" value="QJB01801.1"/>
    <property type="molecule type" value="Genomic_DNA"/>
</dbReference>
<reference evidence="7" key="1">
    <citation type="submission" date="2020-03" db="EMBL/GenBank/DDBJ databases">
        <title>The deep terrestrial virosphere.</title>
        <authorList>
            <person name="Holmfeldt K."/>
            <person name="Nilsson E."/>
            <person name="Simone D."/>
            <person name="Lopez-Fernandez M."/>
            <person name="Wu X."/>
            <person name="de Brujin I."/>
            <person name="Lundin D."/>
            <person name="Andersson A."/>
            <person name="Bertilsson S."/>
            <person name="Dopson M."/>
        </authorList>
    </citation>
    <scope>NUCLEOTIDE SEQUENCE</scope>
    <source>
        <strain evidence="8">MM171B01988</strain>
        <strain evidence="7">TM448A03128</strain>
        <strain evidence="9">TM448B03361</strain>
    </source>
</reference>
<dbReference type="GO" id="GO:0032196">
    <property type="term" value="P:transposition"/>
    <property type="evidence" value="ECO:0007669"/>
    <property type="project" value="UniProtKB-KW"/>
</dbReference>
<feature type="domain" description="Probable transposase IS891/IS1136/IS1341" evidence="5">
    <location>
        <begin position="191"/>
        <end position="296"/>
    </location>
</feature>
<proteinExistence type="inferred from homology"/>
<comment type="similarity">
    <text evidence="1">In the C-terminal section; belongs to the transposase 35 family.</text>
</comment>
<evidence type="ECO:0000313" key="7">
    <source>
        <dbReference type="EMBL" id="QJA52975.1"/>
    </source>
</evidence>
<evidence type="ECO:0000256" key="1">
    <source>
        <dbReference type="ARBA" id="ARBA00008761"/>
    </source>
</evidence>
<dbReference type="InterPro" id="IPR001959">
    <property type="entry name" value="Transposase"/>
</dbReference>
<dbReference type="Pfam" id="PF07282">
    <property type="entry name" value="Cas12f1-like_TNB"/>
    <property type="match status" value="1"/>
</dbReference>
<feature type="domain" description="Cas12f1-like TNB" evidence="6">
    <location>
        <begin position="317"/>
        <end position="388"/>
    </location>
</feature>
<organism evidence="7">
    <name type="scientific">viral metagenome</name>
    <dbReference type="NCBI Taxonomy" id="1070528"/>
    <lineage>
        <taxon>unclassified sequences</taxon>
        <taxon>metagenomes</taxon>
        <taxon>organismal metagenomes</taxon>
    </lineage>
</organism>
<dbReference type="NCBIfam" id="NF040570">
    <property type="entry name" value="guided_TnpB"/>
    <property type="match status" value="1"/>
</dbReference>
<evidence type="ECO:0000256" key="2">
    <source>
        <dbReference type="ARBA" id="ARBA00022578"/>
    </source>
</evidence>
<dbReference type="EMBL" id="MT144383">
    <property type="protein sequence ID" value="QJA52975.1"/>
    <property type="molecule type" value="Genomic_DNA"/>
</dbReference>
<dbReference type="GO" id="GO:0006310">
    <property type="term" value="P:DNA recombination"/>
    <property type="evidence" value="ECO:0007669"/>
    <property type="project" value="UniProtKB-KW"/>
</dbReference>
<dbReference type="EMBL" id="MT145011">
    <property type="protein sequence ID" value="QJI02551.1"/>
    <property type="molecule type" value="Genomic_DNA"/>
</dbReference>
<accession>A0A6H2A0E0</accession>
<dbReference type="InterPro" id="IPR010095">
    <property type="entry name" value="Cas12f1-like_TNB"/>
</dbReference>
<dbReference type="GO" id="GO:0003677">
    <property type="term" value="F:DNA binding"/>
    <property type="evidence" value="ECO:0007669"/>
    <property type="project" value="UniProtKB-KW"/>
</dbReference>
<gene>
    <name evidence="8" type="ORF">MM171B01988_0008</name>
    <name evidence="7" type="ORF">TM448A03128_0009</name>
    <name evidence="9" type="ORF">TM448B03361_0003</name>
</gene>
<dbReference type="AlphaFoldDB" id="A0A6H2A0E0"/>
<keyword evidence="4" id="KW-0233">DNA recombination</keyword>
<evidence type="ECO:0000256" key="3">
    <source>
        <dbReference type="ARBA" id="ARBA00023125"/>
    </source>
</evidence>
<evidence type="ECO:0000259" key="6">
    <source>
        <dbReference type="Pfam" id="PF07282"/>
    </source>
</evidence>
<sequence>MQLIRTEQIQIDGTDELSVLCHLAKNLWNEALYPMRQAYFHNKHHPEEPKEKIPGYNVLAGMMKTSENFKGLNAQSAQQLLKVLDRSWKSYWNALKEYTKNPDRFLGTPKPPQYKPKDGEAILIFTNQQVSIKDHYLTFTKKLPFKIKTRLPDTTKLCEVRIIPKGIGYICEIIYETLSEEGEINKRWYVRRVNSNRIIGIDLGLRNVVTIANNIGEIPIIIKGGILKSMNQFYNKEKALLQSIYDKQGIKFGTRMSQLNSKRNNKIKDTMHKISRYTIDYCLEHNIGTIVIGKNDNWKQEANMGKRNNQNFVQIPYYKLIEMLQYKAETEGITVKLQQESHTSKCSFLDSEPICHQDKYKGVRFSRGLFRSANGTVMNSDVNGAYNIIRKAIPDAFAKGIEGVGLHPIRSDAL</sequence>
<dbReference type="NCBIfam" id="TIGR01766">
    <property type="entry name" value="IS200/IS605 family accessory protein TnpB-like domain"/>
    <property type="match status" value="1"/>
</dbReference>
<evidence type="ECO:0000259" key="5">
    <source>
        <dbReference type="Pfam" id="PF01385"/>
    </source>
</evidence>
<evidence type="ECO:0000313" key="8">
    <source>
        <dbReference type="EMBL" id="QJB01801.1"/>
    </source>
</evidence>